<organism evidence="9 10">
    <name type="scientific">Pelotomaculum thermopropionicum (strain DSM 13744 / JCM 10971 / SI)</name>
    <dbReference type="NCBI Taxonomy" id="370438"/>
    <lineage>
        <taxon>Bacteria</taxon>
        <taxon>Bacillati</taxon>
        <taxon>Bacillota</taxon>
        <taxon>Clostridia</taxon>
        <taxon>Eubacteriales</taxon>
        <taxon>Desulfotomaculaceae</taxon>
        <taxon>Pelotomaculum</taxon>
    </lineage>
</organism>
<dbReference type="GO" id="GO:0005576">
    <property type="term" value="C:extracellular region"/>
    <property type="evidence" value="ECO:0007669"/>
    <property type="project" value="TreeGrafter"/>
</dbReference>
<reference evidence="10" key="1">
    <citation type="journal article" date="2008" name="Genome Res.">
        <title>The genome of Pelotomaculum thermopropionicum reveals niche-associated evolution in anaerobic microbiota.</title>
        <authorList>
            <person name="Kosaka T."/>
            <person name="Kato S."/>
            <person name="Shimoyama T."/>
            <person name="Ishii S."/>
            <person name="Abe T."/>
            <person name="Watanabe K."/>
        </authorList>
    </citation>
    <scope>NUCLEOTIDE SEQUENCE [LARGE SCALE GENOMIC DNA]</scope>
    <source>
        <strain evidence="10">DSM 13744 / JCM 10971 / SI</strain>
    </source>
</reference>
<protein>
    <submittedName>
        <fullName evidence="9">Uncharacterized protein conserved in bacteria</fullName>
    </submittedName>
</protein>
<keyword evidence="4 6" id="KW-0573">Peptidoglycan synthesis</keyword>
<accession>A5D241</accession>
<dbReference type="EMBL" id="AP009389">
    <property type="protein sequence ID" value="BAF59677.1"/>
    <property type="molecule type" value="Genomic_DNA"/>
</dbReference>
<evidence type="ECO:0000256" key="1">
    <source>
        <dbReference type="ARBA" id="ARBA00004752"/>
    </source>
</evidence>
<evidence type="ECO:0000256" key="7">
    <source>
        <dbReference type="SAM" id="SignalP"/>
    </source>
</evidence>
<dbReference type="GO" id="GO:0008360">
    <property type="term" value="P:regulation of cell shape"/>
    <property type="evidence" value="ECO:0007669"/>
    <property type="project" value="UniProtKB-UniRule"/>
</dbReference>
<dbReference type="HOGENOM" id="CLU_668556_0_0_9"/>
<dbReference type="GO" id="GO:0016740">
    <property type="term" value="F:transferase activity"/>
    <property type="evidence" value="ECO:0007669"/>
    <property type="project" value="UniProtKB-KW"/>
</dbReference>
<dbReference type="InterPro" id="IPR050979">
    <property type="entry name" value="LD-transpeptidase"/>
</dbReference>
<dbReference type="InterPro" id="IPR005490">
    <property type="entry name" value="LD_TPept_cat_dom"/>
</dbReference>
<dbReference type="KEGG" id="pth:PTH_1496"/>
<dbReference type="Gene3D" id="3.30.457.10">
    <property type="entry name" value="Copper amine oxidase-like, N-terminal domain"/>
    <property type="match status" value="2"/>
</dbReference>
<dbReference type="PROSITE" id="PS52029">
    <property type="entry name" value="LD_TPASE"/>
    <property type="match status" value="1"/>
</dbReference>
<dbReference type="Gene3D" id="2.40.440.10">
    <property type="entry name" value="L,D-transpeptidase catalytic domain-like"/>
    <property type="match status" value="1"/>
</dbReference>
<sequence length="412" mass="44773">MLIRFVFIMPVLCLALLSACRQPAEAAPRIVINKGTNQLAFFEDGFLMDVFPVATGRQPHFTPEGVWQVVVKLVYPSWRPPGGGPVVPGGAPENPLGPRWLGLDALGTNGSSYGLHGNNDPPSIGTYATSGCVRMHNQDILWLYDRVPVGTEVEIINSGEDLTGWKKFSRITVNGAEPEFLPHLGPVQAGETTYLPVRPVAAALGYRLWWDESAGTLLAANIEREVFLAPGSRLVTVNNCSFTAEEAPFLLENTTCVPDYYFERFFGAKIYRDEENNTLKLEAPVDKAAGRLVKYHLELKVNGKTVILPEELTPLTDGENLLLPARPFCSAAGASVSWNGQTRSVEIEMKGRHASIPVNGSPALVNGTAVATASNIFTRNGSSYVSLRFLADVFGFQAETGGKARTLSVYTF</sequence>
<dbReference type="Pfam" id="PF07833">
    <property type="entry name" value="Cu_amine_oxidN1"/>
    <property type="match status" value="2"/>
</dbReference>
<proteinExistence type="predicted"/>
<keyword evidence="5 6" id="KW-0961">Cell wall biogenesis/degradation</keyword>
<evidence type="ECO:0000256" key="4">
    <source>
        <dbReference type="ARBA" id="ARBA00022984"/>
    </source>
</evidence>
<dbReference type="InterPro" id="IPR036582">
    <property type="entry name" value="Mao_N_sf"/>
</dbReference>
<dbReference type="Pfam" id="PF03734">
    <property type="entry name" value="YkuD"/>
    <property type="match status" value="1"/>
</dbReference>
<dbReference type="AlphaFoldDB" id="A5D241"/>
<dbReference type="SUPFAM" id="SSF55383">
    <property type="entry name" value="Copper amine oxidase, domain N"/>
    <property type="match status" value="2"/>
</dbReference>
<evidence type="ECO:0000256" key="5">
    <source>
        <dbReference type="ARBA" id="ARBA00023316"/>
    </source>
</evidence>
<keyword evidence="2" id="KW-0808">Transferase</keyword>
<dbReference type="eggNOG" id="COG1376">
    <property type="taxonomic scope" value="Bacteria"/>
</dbReference>
<dbReference type="InterPro" id="IPR012854">
    <property type="entry name" value="Cu_amine_oxidase-like_N"/>
</dbReference>
<keyword evidence="3 6" id="KW-0133">Cell shape</keyword>
<evidence type="ECO:0000313" key="9">
    <source>
        <dbReference type="EMBL" id="BAF59677.1"/>
    </source>
</evidence>
<dbReference type="GO" id="GO:0071972">
    <property type="term" value="F:peptidoglycan L,D-transpeptidase activity"/>
    <property type="evidence" value="ECO:0007669"/>
    <property type="project" value="TreeGrafter"/>
</dbReference>
<evidence type="ECO:0000259" key="8">
    <source>
        <dbReference type="PROSITE" id="PS52029"/>
    </source>
</evidence>
<feature type="domain" description="L,D-TPase catalytic" evidence="8">
    <location>
        <begin position="28"/>
        <end position="156"/>
    </location>
</feature>
<dbReference type="SUPFAM" id="SSF141523">
    <property type="entry name" value="L,D-transpeptidase catalytic domain-like"/>
    <property type="match status" value="1"/>
</dbReference>
<comment type="pathway">
    <text evidence="1 6">Cell wall biogenesis; peptidoglycan biosynthesis.</text>
</comment>
<feature type="active site" description="Proton donor/acceptor" evidence="6">
    <location>
        <position position="116"/>
    </location>
</feature>
<dbReference type="GO" id="GO:0018104">
    <property type="term" value="P:peptidoglycan-protein cross-linking"/>
    <property type="evidence" value="ECO:0007669"/>
    <property type="project" value="TreeGrafter"/>
</dbReference>
<dbReference type="PANTHER" id="PTHR30582:SF4">
    <property type="entry name" value="L,D-TRANSPEPTIDASE YQJB-RELATED"/>
    <property type="match status" value="1"/>
</dbReference>
<dbReference type="UniPathway" id="UPA00219"/>
<keyword evidence="10" id="KW-1185">Reference proteome</keyword>
<dbReference type="InterPro" id="IPR038063">
    <property type="entry name" value="Transpep_catalytic_dom"/>
</dbReference>
<evidence type="ECO:0000256" key="3">
    <source>
        <dbReference type="ARBA" id="ARBA00022960"/>
    </source>
</evidence>
<dbReference type="CDD" id="cd16913">
    <property type="entry name" value="YkuD_like"/>
    <property type="match status" value="1"/>
</dbReference>
<feature type="active site" description="Nucleophile" evidence="6">
    <location>
        <position position="132"/>
    </location>
</feature>
<dbReference type="Proteomes" id="UP000006556">
    <property type="component" value="Chromosome"/>
</dbReference>
<gene>
    <name evidence="9" type="primary">ErfK</name>
    <name evidence="9" type="ordered locus">PTH_1496</name>
</gene>
<dbReference type="PROSITE" id="PS51257">
    <property type="entry name" value="PROKAR_LIPOPROTEIN"/>
    <property type="match status" value="1"/>
</dbReference>
<dbReference type="GO" id="GO:0071555">
    <property type="term" value="P:cell wall organization"/>
    <property type="evidence" value="ECO:0007669"/>
    <property type="project" value="UniProtKB-UniRule"/>
</dbReference>
<evidence type="ECO:0000256" key="2">
    <source>
        <dbReference type="ARBA" id="ARBA00022679"/>
    </source>
</evidence>
<keyword evidence="7" id="KW-0732">Signal</keyword>
<evidence type="ECO:0000313" key="10">
    <source>
        <dbReference type="Proteomes" id="UP000006556"/>
    </source>
</evidence>
<name>A5D241_PELTS</name>
<feature type="chain" id="PRO_5002680802" evidence="7">
    <location>
        <begin position="27"/>
        <end position="412"/>
    </location>
</feature>
<evidence type="ECO:0000256" key="6">
    <source>
        <dbReference type="PROSITE-ProRule" id="PRU01373"/>
    </source>
</evidence>
<feature type="signal peptide" evidence="7">
    <location>
        <begin position="1"/>
        <end position="26"/>
    </location>
</feature>
<dbReference type="PANTHER" id="PTHR30582">
    <property type="entry name" value="L,D-TRANSPEPTIDASE"/>
    <property type="match status" value="1"/>
</dbReference>